<dbReference type="AlphaFoldDB" id="A0AAV6P9Y3"/>
<protein>
    <submittedName>
        <fullName evidence="12">Long-chain-alcohol O-fatty-acyltransferase 5</fullName>
    </submittedName>
</protein>
<keyword evidence="6 10" id="KW-1133">Transmembrane helix</keyword>
<evidence type="ECO:0000256" key="10">
    <source>
        <dbReference type="SAM" id="Phobius"/>
    </source>
</evidence>
<comment type="subcellular location">
    <subcellularLocation>
        <location evidence="1">Membrane</location>
        <topology evidence="1">Multi-pass membrane protein</topology>
    </subcellularLocation>
</comment>
<evidence type="ECO:0000256" key="2">
    <source>
        <dbReference type="ARBA" id="ARBA00005179"/>
    </source>
</evidence>
<comment type="similarity">
    <text evidence="3">Belongs to the wax synthase family.</text>
</comment>
<evidence type="ECO:0000256" key="4">
    <source>
        <dbReference type="ARBA" id="ARBA00022679"/>
    </source>
</evidence>
<feature type="domain" description="Wax synthase" evidence="11">
    <location>
        <begin position="229"/>
        <end position="313"/>
    </location>
</feature>
<evidence type="ECO:0000313" key="12">
    <source>
        <dbReference type="EMBL" id="KAG6607778.1"/>
    </source>
</evidence>
<dbReference type="PANTHER" id="PTHR31595">
    <property type="entry name" value="LONG-CHAIN-ALCOHOL O-FATTY-ACYLTRANSFERASE 3-RELATED"/>
    <property type="match status" value="1"/>
</dbReference>
<feature type="transmembrane region" description="Helical" evidence="10">
    <location>
        <begin position="35"/>
        <end position="53"/>
    </location>
</feature>
<dbReference type="GO" id="GO:0006629">
    <property type="term" value="P:lipid metabolic process"/>
    <property type="evidence" value="ECO:0007669"/>
    <property type="project" value="UniProtKB-KW"/>
</dbReference>
<dbReference type="InterPro" id="IPR044851">
    <property type="entry name" value="Wax_synthase"/>
</dbReference>
<comment type="caution">
    <text evidence="12">The sequence shown here is derived from an EMBL/GenBank/DDBJ whole genome shotgun (WGS) entry which is preliminary data.</text>
</comment>
<dbReference type="EMBL" id="JAGKQH010000001">
    <property type="protein sequence ID" value="KAG6607778.1"/>
    <property type="molecule type" value="Genomic_DNA"/>
</dbReference>
<dbReference type="Proteomes" id="UP000685013">
    <property type="component" value="Chromosome 1"/>
</dbReference>
<dbReference type="GO" id="GO:0008374">
    <property type="term" value="F:O-acyltransferase activity"/>
    <property type="evidence" value="ECO:0007669"/>
    <property type="project" value="InterPro"/>
</dbReference>
<evidence type="ECO:0000256" key="1">
    <source>
        <dbReference type="ARBA" id="ARBA00004141"/>
    </source>
</evidence>
<reference evidence="12 13" key="1">
    <citation type="journal article" date="2021" name="Hortic Res">
        <title>The domestication of Cucurbita argyrosperma as revealed by the genome of its wild relative.</title>
        <authorList>
            <person name="Barrera-Redondo J."/>
            <person name="Sanchez-de la Vega G."/>
            <person name="Aguirre-Liguori J.A."/>
            <person name="Castellanos-Morales G."/>
            <person name="Gutierrez-Guerrero Y.T."/>
            <person name="Aguirre-Dugua X."/>
            <person name="Aguirre-Planter E."/>
            <person name="Tenaillon M.I."/>
            <person name="Lira-Saade R."/>
            <person name="Eguiarte L.E."/>
        </authorList>
    </citation>
    <scope>NUCLEOTIDE SEQUENCE [LARGE SCALE GENOMIC DNA]</scope>
    <source>
        <strain evidence="12">JBR-2021</strain>
    </source>
</reference>
<keyword evidence="4" id="KW-0808">Transferase</keyword>
<keyword evidence="9" id="KW-0012">Acyltransferase</keyword>
<evidence type="ECO:0000256" key="5">
    <source>
        <dbReference type="ARBA" id="ARBA00022692"/>
    </source>
</evidence>
<dbReference type="PANTHER" id="PTHR31595:SF57">
    <property type="entry name" value="OS04G0481900 PROTEIN"/>
    <property type="match status" value="1"/>
</dbReference>
<gene>
    <name evidence="12" type="primary">AT5</name>
    <name evidence="12" type="ORF">SDJN03_01120</name>
</gene>
<feature type="transmembrane region" description="Helical" evidence="10">
    <location>
        <begin position="195"/>
        <end position="217"/>
    </location>
</feature>
<evidence type="ECO:0000259" key="11">
    <source>
        <dbReference type="Pfam" id="PF13813"/>
    </source>
</evidence>
<feature type="transmembrane region" description="Helical" evidence="10">
    <location>
        <begin position="304"/>
        <end position="324"/>
    </location>
</feature>
<dbReference type="PIRSF" id="PIRSF037006">
    <property type="entry name" value="Wax_synthase"/>
    <property type="match status" value="1"/>
</dbReference>
<dbReference type="InterPro" id="IPR032805">
    <property type="entry name" value="Wax_synthase_dom"/>
</dbReference>
<accession>A0AAV6P9Y3</accession>
<evidence type="ECO:0000256" key="7">
    <source>
        <dbReference type="ARBA" id="ARBA00023098"/>
    </source>
</evidence>
<dbReference type="InterPro" id="IPR017088">
    <property type="entry name" value="Wax_synthase_Magnoliopsida"/>
</dbReference>
<feature type="transmembrane region" description="Helical" evidence="10">
    <location>
        <begin position="336"/>
        <end position="356"/>
    </location>
</feature>
<feature type="transmembrane region" description="Helical" evidence="10">
    <location>
        <begin position="277"/>
        <end position="298"/>
    </location>
</feature>
<comment type="pathway">
    <text evidence="2">Secondary metabolite biosynthesis.</text>
</comment>
<keyword evidence="7" id="KW-0443">Lipid metabolism</keyword>
<dbReference type="GO" id="GO:0016020">
    <property type="term" value="C:membrane"/>
    <property type="evidence" value="ECO:0007669"/>
    <property type="project" value="UniProtKB-SubCell"/>
</dbReference>
<feature type="non-terminal residue" evidence="12">
    <location>
        <position position="1"/>
    </location>
</feature>
<evidence type="ECO:0000256" key="6">
    <source>
        <dbReference type="ARBA" id="ARBA00022989"/>
    </source>
</evidence>
<sequence length="380" mass="41848">MEMLKFNILTALSSPNESLVTKSKLQNRSHGGGSLPLLKISAAVLASLLYSYFISSKLPKGLPRLLSLLPILSLYTLLPLPLSSPLLAGIVAFFITWLASFKLLLFFFDSGPLFSDPPLSFPLFVSIACFPIRIKQNQPDPDPQNPQNPQKPTDSLLKTIDSPKLPLNLPAKGFLFAVLVAGDDFAQNLSPNAMLCFYCVSLYFFIDVILGLCNTFVRWGFGIELEPPSNEPYLATSLRDFWGRRWNLLVSNTLRWSVFLPVRAAVSGVLGRRRAAVVAVFATFVVSGLMHELLFYYVTGAVPTWEVTGFFVLHGVCVVVEFWAKMALGENWRLHWAVAAPLTLAFVVITAAWLFFPPLLKTGAVAAIIGECKAAAGYVK</sequence>
<name>A0AAV6P9Y3_9ROSI</name>
<proteinExistence type="inferred from homology"/>
<evidence type="ECO:0000256" key="9">
    <source>
        <dbReference type="ARBA" id="ARBA00023315"/>
    </source>
</evidence>
<evidence type="ECO:0000256" key="8">
    <source>
        <dbReference type="ARBA" id="ARBA00023136"/>
    </source>
</evidence>
<feature type="transmembrane region" description="Helical" evidence="10">
    <location>
        <begin position="88"/>
        <end position="108"/>
    </location>
</feature>
<keyword evidence="13" id="KW-1185">Reference proteome</keyword>
<keyword evidence="5 10" id="KW-0812">Transmembrane</keyword>
<evidence type="ECO:0000313" key="13">
    <source>
        <dbReference type="Proteomes" id="UP000685013"/>
    </source>
</evidence>
<dbReference type="Pfam" id="PF13813">
    <property type="entry name" value="MBOAT_2"/>
    <property type="match status" value="1"/>
</dbReference>
<feature type="transmembrane region" description="Helical" evidence="10">
    <location>
        <begin position="65"/>
        <end position="82"/>
    </location>
</feature>
<keyword evidence="8 10" id="KW-0472">Membrane</keyword>
<evidence type="ECO:0000256" key="3">
    <source>
        <dbReference type="ARBA" id="ARBA00007282"/>
    </source>
</evidence>
<organism evidence="12 13">
    <name type="scientific">Cucurbita argyrosperma subsp. sororia</name>
    <dbReference type="NCBI Taxonomy" id="37648"/>
    <lineage>
        <taxon>Eukaryota</taxon>
        <taxon>Viridiplantae</taxon>
        <taxon>Streptophyta</taxon>
        <taxon>Embryophyta</taxon>
        <taxon>Tracheophyta</taxon>
        <taxon>Spermatophyta</taxon>
        <taxon>Magnoliopsida</taxon>
        <taxon>eudicotyledons</taxon>
        <taxon>Gunneridae</taxon>
        <taxon>Pentapetalae</taxon>
        <taxon>rosids</taxon>
        <taxon>fabids</taxon>
        <taxon>Cucurbitales</taxon>
        <taxon>Cucurbitaceae</taxon>
        <taxon>Cucurbiteae</taxon>
        <taxon>Cucurbita</taxon>
    </lineage>
</organism>